<dbReference type="AlphaFoldDB" id="A0A232LNT6"/>
<dbReference type="EMBL" id="NPHW01006434">
    <property type="protein sequence ID" value="OXV05806.1"/>
    <property type="molecule type" value="Genomic_DNA"/>
</dbReference>
<proteinExistence type="predicted"/>
<evidence type="ECO:0000313" key="3">
    <source>
        <dbReference type="Proteomes" id="UP000243515"/>
    </source>
</evidence>
<feature type="region of interest" description="Disordered" evidence="1">
    <location>
        <begin position="1"/>
        <end position="107"/>
    </location>
</feature>
<protein>
    <recommendedName>
        <fullName evidence="4">Transcription factor domain-containing protein</fullName>
    </recommendedName>
</protein>
<feature type="compositionally biased region" description="Polar residues" evidence="1">
    <location>
        <begin position="91"/>
        <end position="107"/>
    </location>
</feature>
<sequence>MTLGSLTHELRISRSSKPRRRPAIASQESPTDQAQSFFFVDSGSSTREKRAHVMRHHIQEKRRQSMLVGQSDKQNNRSPRYLPWRKKSVQEDTPLSLSPTNNGSPDNFWTSDGEWMYARGSISPLAAYNPQPALGPVTLLSASRKDPFESLPISLDQNGYELADYWATKLSYWSGKNQHIKNMIFRTAMNHPATFQAVILTYCARWKARLYEIDDDPDVALHVGQAERAINNPGAAVPPFDTDSLAFALTSLSLQEERYGSKRKSEQFKDRALQLIRPRAGSSQAVIIFLLYVRYLLSPRMSTIPREGARWLINFLRTAEELMAKQSSRYFLSLIPQRKIIFQFESPLYTLLSSGPHPTPVPAGDRRYVIRSSDNQETWRTAAMIYIITALWDFRESTSKTARFLDHLVSIVRENSLDRFPACESFVWLLLEEGYEADMRDPERGWSTGELLEMQKLLSPDLQFKFNEVLLSFLMLNPLTEGIDDYELAIMGSAKIRTLQG</sequence>
<organism evidence="2 3">
    <name type="scientific">Elaphomyces granulatus</name>
    <dbReference type="NCBI Taxonomy" id="519963"/>
    <lineage>
        <taxon>Eukaryota</taxon>
        <taxon>Fungi</taxon>
        <taxon>Dikarya</taxon>
        <taxon>Ascomycota</taxon>
        <taxon>Pezizomycotina</taxon>
        <taxon>Eurotiomycetes</taxon>
        <taxon>Eurotiomycetidae</taxon>
        <taxon>Eurotiales</taxon>
        <taxon>Elaphomycetaceae</taxon>
        <taxon>Elaphomyces</taxon>
    </lineage>
</organism>
<name>A0A232LNT6_9EURO</name>
<dbReference type="Proteomes" id="UP000243515">
    <property type="component" value="Unassembled WGS sequence"/>
</dbReference>
<dbReference type="OrthoDB" id="4206571at2759"/>
<feature type="compositionally biased region" description="Polar residues" evidence="1">
    <location>
        <begin position="67"/>
        <end position="78"/>
    </location>
</feature>
<comment type="caution">
    <text evidence="2">The sequence shown here is derived from an EMBL/GenBank/DDBJ whole genome shotgun (WGS) entry which is preliminary data.</text>
</comment>
<dbReference type="PANTHER" id="PTHR37540:SF10">
    <property type="entry name" value="SIGMA-70 REGION 2 FAMILY PROTEIN"/>
    <property type="match status" value="1"/>
</dbReference>
<evidence type="ECO:0000256" key="1">
    <source>
        <dbReference type="SAM" id="MobiDB-lite"/>
    </source>
</evidence>
<evidence type="ECO:0008006" key="4">
    <source>
        <dbReference type="Google" id="ProtNLM"/>
    </source>
</evidence>
<feature type="compositionally biased region" description="Basic residues" evidence="1">
    <location>
        <begin position="49"/>
        <end position="60"/>
    </location>
</feature>
<dbReference type="PANTHER" id="PTHR37540">
    <property type="entry name" value="TRANSCRIPTION FACTOR (ACR-2), PUTATIVE-RELATED-RELATED"/>
    <property type="match status" value="1"/>
</dbReference>
<gene>
    <name evidence="2" type="ORF">Egran_06427</name>
</gene>
<keyword evidence="3" id="KW-1185">Reference proteome</keyword>
<evidence type="ECO:0000313" key="2">
    <source>
        <dbReference type="EMBL" id="OXV05806.1"/>
    </source>
</evidence>
<accession>A0A232LNT6</accession>
<reference evidence="2 3" key="1">
    <citation type="journal article" date="2015" name="Environ. Microbiol.">
        <title>Metagenome sequence of Elaphomyces granulatus from sporocarp tissue reveals Ascomycota ectomycorrhizal fingerprints of genome expansion and a Proteobacteria-rich microbiome.</title>
        <authorList>
            <person name="Quandt C.A."/>
            <person name="Kohler A."/>
            <person name="Hesse C.N."/>
            <person name="Sharpton T.J."/>
            <person name="Martin F."/>
            <person name="Spatafora J.W."/>
        </authorList>
    </citation>
    <scope>NUCLEOTIDE SEQUENCE [LARGE SCALE GENOMIC DNA]</scope>
    <source>
        <strain evidence="2 3">OSC145934</strain>
    </source>
</reference>
<feature type="compositionally biased region" description="Polar residues" evidence="1">
    <location>
        <begin position="27"/>
        <end position="36"/>
    </location>
</feature>